<dbReference type="SUPFAM" id="SSF54909">
    <property type="entry name" value="Dimeric alpha+beta barrel"/>
    <property type="match status" value="1"/>
</dbReference>
<dbReference type="PRINTS" id="PR00033">
    <property type="entry name" value="HTHASNC"/>
</dbReference>
<dbReference type="EMBL" id="JAVXZY010000004">
    <property type="protein sequence ID" value="MDT8999993.1"/>
    <property type="molecule type" value="Genomic_DNA"/>
</dbReference>
<keyword evidence="6" id="KW-1185">Reference proteome</keyword>
<dbReference type="SUPFAM" id="SSF46785">
    <property type="entry name" value="Winged helix' DNA-binding domain"/>
    <property type="match status" value="1"/>
</dbReference>
<evidence type="ECO:0000313" key="5">
    <source>
        <dbReference type="EMBL" id="MDT8999993.1"/>
    </source>
</evidence>
<dbReference type="Proteomes" id="UP001246372">
    <property type="component" value="Unassembled WGS sequence"/>
</dbReference>
<evidence type="ECO:0000313" key="6">
    <source>
        <dbReference type="Proteomes" id="UP001246372"/>
    </source>
</evidence>
<reference evidence="5" key="1">
    <citation type="submission" date="2023-09" db="EMBL/GenBank/DDBJ databases">
        <title>Paucibacter sp. APW11 Genome sequencing and assembly.</title>
        <authorList>
            <person name="Kim I."/>
        </authorList>
    </citation>
    <scope>NUCLEOTIDE SEQUENCE</scope>
    <source>
        <strain evidence="5">APW11</strain>
    </source>
</reference>
<dbReference type="PANTHER" id="PTHR30154:SF17">
    <property type="entry name" value="DNA-BINDING TRANSCRIPTIONAL ACTIVATOR DECR"/>
    <property type="match status" value="1"/>
</dbReference>
<organism evidence="5 6">
    <name type="scientific">Roseateles aquae</name>
    <dbReference type="NCBI Taxonomy" id="3077235"/>
    <lineage>
        <taxon>Bacteria</taxon>
        <taxon>Pseudomonadati</taxon>
        <taxon>Pseudomonadota</taxon>
        <taxon>Betaproteobacteria</taxon>
        <taxon>Burkholderiales</taxon>
        <taxon>Sphaerotilaceae</taxon>
        <taxon>Roseateles</taxon>
    </lineage>
</organism>
<dbReference type="InterPro" id="IPR019888">
    <property type="entry name" value="Tscrpt_reg_AsnC-like"/>
</dbReference>
<dbReference type="SMART" id="SM00344">
    <property type="entry name" value="HTH_ASNC"/>
    <property type="match status" value="1"/>
</dbReference>
<dbReference type="Gene3D" id="1.10.10.10">
    <property type="entry name" value="Winged helix-like DNA-binding domain superfamily/Winged helix DNA-binding domain"/>
    <property type="match status" value="1"/>
</dbReference>
<dbReference type="PROSITE" id="PS50956">
    <property type="entry name" value="HTH_ASNC_2"/>
    <property type="match status" value="1"/>
</dbReference>
<dbReference type="Pfam" id="PF01037">
    <property type="entry name" value="AsnC_trans_reg"/>
    <property type="match status" value="1"/>
</dbReference>
<comment type="caution">
    <text evidence="5">The sequence shown here is derived from an EMBL/GenBank/DDBJ whole genome shotgun (WGS) entry which is preliminary data.</text>
</comment>
<sequence>MDAIDLKILDLLQQDAEQQLAQIAEAVGLSSTPCWRRIQRLKESGVIRRQVALVDAQALNVGVTVFVSVRTATHTQEWFERFRATVQAIPEVVEFYRMSGDVDYLLRVVVPDIAAYDAVYKRLIAGTQLFDVSSSFAMEELKFTTALPLSYVR</sequence>
<dbReference type="RefSeq" id="WP_315650735.1">
    <property type="nucleotide sequence ID" value="NZ_JAVXZY010000004.1"/>
</dbReference>
<proteinExistence type="predicted"/>
<dbReference type="InterPro" id="IPR000485">
    <property type="entry name" value="AsnC-type_HTH_dom"/>
</dbReference>
<evidence type="ECO:0000256" key="3">
    <source>
        <dbReference type="ARBA" id="ARBA00023163"/>
    </source>
</evidence>
<dbReference type="InterPro" id="IPR011008">
    <property type="entry name" value="Dimeric_a/b-barrel"/>
</dbReference>
<evidence type="ECO:0000259" key="4">
    <source>
        <dbReference type="PROSITE" id="PS50956"/>
    </source>
</evidence>
<dbReference type="Pfam" id="PF13412">
    <property type="entry name" value="HTH_24"/>
    <property type="match status" value="1"/>
</dbReference>
<evidence type="ECO:0000256" key="1">
    <source>
        <dbReference type="ARBA" id="ARBA00023015"/>
    </source>
</evidence>
<accession>A0ABU3PBQ4</accession>
<protein>
    <submittedName>
        <fullName evidence="5">Lrp/AsnC family transcriptional regulator</fullName>
    </submittedName>
</protein>
<gene>
    <name evidence="5" type="ORF">RQP53_12025</name>
</gene>
<dbReference type="InterPro" id="IPR019887">
    <property type="entry name" value="Tscrpt_reg_AsnC/Lrp_C"/>
</dbReference>
<dbReference type="PANTHER" id="PTHR30154">
    <property type="entry name" value="LEUCINE-RESPONSIVE REGULATORY PROTEIN"/>
    <property type="match status" value="1"/>
</dbReference>
<keyword evidence="1" id="KW-0805">Transcription regulation</keyword>
<dbReference type="CDD" id="cd00090">
    <property type="entry name" value="HTH_ARSR"/>
    <property type="match status" value="1"/>
</dbReference>
<dbReference type="Gene3D" id="3.30.70.920">
    <property type="match status" value="1"/>
</dbReference>
<dbReference type="InterPro" id="IPR036388">
    <property type="entry name" value="WH-like_DNA-bd_sf"/>
</dbReference>
<keyword evidence="3" id="KW-0804">Transcription</keyword>
<keyword evidence="2" id="KW-0238">DNA-binding</keyword>
<feature type="domain" description="HTH asnC-type" evidence="4">
    <location>
        <begin position="1"/>
        <end position="64"/>
    </location>
</feature>
<evidence type="ECO:0000256" key="2">
    <source>
        <dbReference type="ARBA" id="ARBA00023125"/>
    </source>
</evidence>
<name>A0ABU3PBQ4_9BURK</name>
<dbReference type="InterPro" id="IPR011991">
    <property type="entry name" value="ArsR-like_HTH"/>
</dbReference>
<dbReference type="InterPro" id="IPR036390">
    <property type="entry name" value="WH_DNA-bd_sf"/>
</dbReference>